<protein>
    <recommendedName>
        <fullName evidence="6">C3H1-type domain-containing protein</fullName>
    </recommendedName>
</protein>
<dbReference type="GO" id="GO:0008270">
    <property type="term" value="F:zinc ion binding"/>
    <property type="evidence" value="ECO:0007669"/>
    <property type="project" value="UniProtKB-KW"/>
</dbReference>
<dbReference type="InterPro" id="IPR000571">
    <property type="entry name" value="Znf_CCCH"/>
</dbReference>
<feature type="compositionally biased region" description="Basic and acidic residues" evidence="5">
    <location>
        <begin position="313"/>
        <end position="323"/>
    </location>
</feature>
<comment type="caution">
    <text evidence="7">The sequence shown here is derived from an EMBL/GenBank/DDBJ whole genome shotgun (WGS) entry which is preliminary data.</text>
</comment>
<feature type="compositionally biased region" description="Polar residues" evidence="5">
    <location>
        <begin position="91"/>
        <end position="110"/>
    </location>
</feature>
<feature type="zinc finger region" description="C3H1-type" evidence="4">
    <location>
        <begin position="189"/>
        <end position="217"/>
    </location>
</feature>
<dbReference type="Proteomes" id="UP000616885">
    <property type="component" value="Unassembled WGS sequence"/>
</dbReference>
<reference evidence="7" key="1">
    <citation type="submission" date="2020-10" db="EMBL/GenBank/DDBJ databases">
        <title>High-Quality Genome Resource of Clonostachys rosea strain S41 by Oxford Nanopore Long-Read Sequencing.</title>
        <authorList>
            <person name="Wang H."/>
        </authorList>
    </citation>
    <scope>NUCLEOTIDE SEQUENCE</scope>
    <source>
        <strain evidence="7">S41</strain>
    </source>
</reference>
<dbReference type="AlphaFoldDB" id="A0A8H7TL41"/>
<keyword evidence="3 4" id="KW-0862">Zinc</keyword>
<evidence type="ECO:0000256" key="5">
    <source>
        <dbReference type="SAM" id="MobiDB-lite"/>
    </source>
</evidence>
<feature type="region of interest" description="Disordered" evidence="5">
    <location>
        <begin position="90"/>
        <end position="164"/>
    </location>
</feature>
<dbReference type="InterPro" id="IPR036855">
    <property type="entry name" value="Znf_CCCH_sf"/>
</dbReference>
<gene>
    <name evidence="7" type="ORF">IM811_013495</name>
</gene>
<feature type="region of interest" description="Disordered" evidence="5">
    <location>
        <begin position="239"/>
        <end position="323"/>
    </location>
</feature>
<evidence type="ECO:0000259" key="6">
    <source>
        <dbReference type="PROSITE" id="PS50103"/>
    </source>
</evidence>
<dbReference type="EMBL" id="JADCTT010000005">
    <property type="protein sequence ID" value="KAF9751701.1"/>
    <property type="molecule type" value="Genomic_DNA"/>
</dbReference>
<name>A0A8H7TL41_BIOOC</name>
<keyword evidence="1 4" id="KW-0479">Metal-binding</keyword>
<sequence>MDSTPRFFIVRNPGPPGTVVQDTQPGKQSSIVPLIPVDILPPWVKIEGYPRGLSIEQTAGMTSLGGFPPEEGHVRVQLFDLPLAGDLALSGGQQAAPSTEALPQNNNQVVDTPMANTVVPPTRPSGKRQKEHGSRGSPTGSRSSENNNKYHKRQKFGNYPSSRQSSMKAEIYVNGKNIYSNGKSIYERGNRLGLCQEWCHHGVCKRGNKCTLSHRMPQSAGDLRAIGLEKVPRWWMERFGGPGMEGPREQKGGSSNRMEMKRKAAAPLPAAGSLTSGTLLPVANQPQEGLAPVTGPSPVAGLAPGFLNHRSGAQKDEELLVKY</sequence>
<feature type="compositionally biased region" description="Low complexity" evidence="5">
    <location>
        <begin position="135"/>
        <end position="144"/>
    </location>
</feature>
<dbReference type="PROSITE" id="PS50103">
    <property type="entry name" value="ZF_C3H1"/>
    <property type="match status" value="1"/>
</dbReference>
<evidence type="ECO:0000256" key="3">
    <source>
        <dbReference type="ARBA" id="ARBA00022833"/>
    </source>
</evidence>
<evidence type="ECO:0000256" key="2">
    <source>
        <dbReference type="ARBA" id="ARBA00022771"/>
    </source>
</evidence>
<keyword evidence="2 4" id="KW-0863">Zinc-finger</keyword>
<evidence type="ECO:0000313" key="8">
    <source>
        <dbReference type="Proteomes" id="UP000616885"/>
    </source>
</evidence>
<evidence type="ECO:0000256" key="4">
    <source>
        <dbReference type="PROSITE-ProRule" id="PRU00723"/>
    </source>
</evidence>
<proteinExistence type="predicted"/>
<organism evidence="7 8">
    <name type="scientific">Bionectria ochroleuca</name>
    <name type="common">Gliocladium roseum</name>
    <dbReference type="NCBI Taxonomy" id="29856"/>
    <lineage>
        <taxon>Eukaryota</taxon>
        <taxon>Fungi</taxon>
        <taxon>Dikarya</taxon>
        <taxon>Ascomycota</taxon>
        <taxon>Pezizomycotina</taxon>
        <taxon>Sordariomycetes</taxon>
        <taxon>Hypocreomycetidae</taxon>
        <taxon>Hypocreales</taxon>
        <taxon>Bionectriaceae</taxon>
        <taxon>Clonostachys</taxon>
    </lineage>
</organism>
<evidence type="ECO:0000313" key="7">
    <source>
        <dbReference type="EMBL" id="KAF9751701.1"/>
    </source>
</evidence>
<accession>A0A8H7TL41</accession>
<evidence type="ECO:0000256" key="1">
    <source>
        <dbReference type="ARBA" id="ARBA00022723"/>
    </source>
</evidence>
<feature type="domain" description="C3H1-type" evidence="6">
    <location>
        <begin position="189"/>
        <end position="217"/>
    </location>
</feature>
<dbReference type="SUPFAM" id="SSF90229">
    <property type="entry name" value="CCCH zinc finger"/>
    <property type="match status" value="1"/>
</dbReference>